<evidence type="ECO:0000256" key="1">
    <source>
        <dbReference type="SAM" id="SignalP"/>
    </source>
</evidence>
<dbReference type="Gene3D" id="2.60.40.10">
    <property type="entry name" value="Immunoglobulins"/>
    <property type="match status" value="1"/>
</dbReference>
<evidence type="ECO:0000313" key="3">
    <source>
        <dbReference type="Proteomes" id="UP000032309"/>
    </source>
</evidence>
<dbReference type="RefSeq" id="WP_052564686.1">
    <property type="nucleotide sequence ID" value="NZ_BAFN01000001.1"/>
</dbReference>
<sequence length="525" mass="56514">MKHISKMMKALIGSLVLLLMLSSLVTVASGTCWTEIGIGNPIIDKNGNPGYVYSVTFADKDQPNLLTGIVGPVGAERDDVACRPATSTNQAVSWVVHDSPNFDQIETQGWGDNWRDRVVARSAANPNRIWFAANGHPWYSPAPKGGLWRSDDNGTSWTENLMAGQPGESGEINSIIPDPDDQGKVFIGRGYDYGNVSVSTDAGVTFTILQGHNNVSKTGDDRWNYAVITIDFVVGLILNKHDFLSPMSMNLDGSNSTEINFPGVIAGRPLGGITYDVPVRGLQKRAGGLMGRCTADGGFIYSAENTQTLYYAAGGVPDVSSAVPINGVNIDFPDGYNLLAHPTEPCTWVVQTGGTTFSITHDCGVTWSPLPMDGFTSTVRVVAMAYLPDASGRILAFTEDGRRFLFSVPCAVTLLSFNAKSGNDGSVILTWETATEVDNAGFNLYRAETKDGAYKKINDILIPAQGNATSGAGYSFVDTPPAKGTYYYKLEDVDYKGVSAMHGPEKVKVRSDDATIKSLRTKKRK</sequence>
<organism evidence="2 3">
    <name type="scientific">Candidatus Brocadia sinica JPN1</name>
    <dbReference type="NCBI Taxonomy" id="1197129"/>
    <lineage>
        <taxon>Bacteria</taxon>
        <taxon>Pseudomonadati</taxon>
        <taxon>Planctomycetota</taxon>
        <taxon>Candidatus Brocadiia</taxon>
        <taxon>Candidatus Brocadiales</taxon>
        <taxon>Candidatus Brocadiaceae</taxon>
        <taxon>Candidatus Brocadia</taxon>
    </lineage>
</organism>
<feature type="chain" id="PRO_5046376452" description="Exo-alpha-sialidase" evidence="1">
    <location>
        <begin position="29"/>
        <end position="525"/>
    </location>
</feature>
<gene>
    <name evidence="2" type="ORF">BROSI_A3270</name>
</gene>
<dbReference type="InterPro" id="IPR013783">
    <property type="entry name" value="Ig-like_fold"/>
</dbReference>
<comment type="caution">
    <text evidence="2">The sequence shown here is derived from an EMBL/GenBank/DDBJ whole genome shotgun (WGS) entry which is preliminary data.</text>
</comment>
<accession>A0ABQ0K0Y6</accession>
<proteinExistence type="predicted"/>
<evidence type="ECO:0000313" key="2">
    <source>
        <dbReference type="EMBL" id="GAN34727.1"/>
    </source>
</evidence>
<reference evidence="3" key="1">
    <citation type="journal article" date="2015" name="Genome Announc.">
        <title>Draft Genome Sequence of an Anaerobic Ammonium-Oxidizing Bacterium, "Candidatus Brocadia sinica".</title>
        <authorList>
            <person name="Oshiki M."/>
            <person name="Shinyako-Hata K."/>
            <person name="Satoh H."/>
            <person name="Okabe S."/>
        </authorList>
    </citation>
    <scope>NUCLEOTIDE SEQUENCE [LARGE SCALE GENOMIC DNA]</scope>
    <source>
        <strain evidence="3">JPN1</strain>
    </source>
</reference>
<dbReference type="EMBL" id="BAFN01000001">
    <property type="protein sequence ID" value="GAN34727.1"/>
    <property type="molecule type" value="Genomic_DNA"/>
</dbReference>
<evidence type="ECO:0008006" key="4">
    <source>
        <dbReference type="Google" id="ProtNLM"/>
    </source>
</evidence>
<name>A0ABQ0K0Y6_9BACT</name>
<keyword evidence="3" id="KW-1185">Reference proteome</keyword>
<dbReference type="InterPro" id="IPR015943">
    <property type="entry name" value="WD40/YVTN_repeat-like_dom_sf"/>
</dbReference>
<keyword evidence="1" id="KW-0732">Signal</keyword>
<dbReference type="Proteomes" id="UP000032309">
    <property type="component" value="Unassembled WGS sequence"/>
</dbReference>
<dbReference type="SUPFAM" id="SSF110296">
    <property type="entry name" value="Oligoxyloglucan reducing end-specific cellobiohydrolase"/>
    <property type="match status" value="1"/>
</dbReference>
<feature type="signal peptide" evidence="1">
    <location>
        <begin position="1"/>
        <end position="28"/>
    </location>
</feature>
<protein>
    <recommendedName>
        <fullName evidence="4">Exo-alpha-sialidase</fullName>
    </recommendedName>
</protein>
<dbReference type="CDD" id="cd15482">
    <property type="entry name" value="Sialidase_non-viral"/>
    <property type="match status" value="1"/>
</dbReference>
<dbReference type="Gene3D" id="2.130.10.10">
    <property type="entry name" value="YVTN repeat-like/Quinoprotein amine dehydrogenase"/>
    <property type="match status" value="1"/>
</dbReference>